<reference evidence="3 4" key="1">
    <citation type="submission" date="2024-04" db="EMBL/GenBank/DDBJ databases">
        <title>Tritrichomonas musculus Genome.</title>
        <authorList>
            <person name="Alves-Ferreira E."/>
            <person name="Grigg M."/>
            <person name="Lorenzi H."/>
            <person name="Galac M."/>
        </authorList>
    </citation>
    <scope>NUCLEOTIDE SEQUENCE [LARGE SCALE GENOMIC DNA]</scope>
    <source>
        <strain evidence="3 4">EAF2021</strain>
    </source>
</reference>
<evidence type="ECO:0000313" key="3">
    <source>
        <dbReference type="EMBL" id="KAK8885542.1"/>
    </source>
</evidence>
<feature type="domain" description="RING-type" evidence="2">
    <location>
        <begin position="105"/>
        <end position="144"/>
    </location>
</feature>
<dbReference type="Gene3D" id="3.30.40.10">
    <property type="entry name" value="Zinc/RING finger domain, C3HC4 (zinc finger)"/>
    <property type="match status" value="1"/>
</dbReference>
<proteinExistence type="predicted"/>
<keyword evidence="1" id="KW-0479">Metal-binding</keyword>
<dbReference type="PROSITE" id="PS50089">
    <property type="entry name" value="ZF_RING_2"/>
    <property type="match status" value="1"/>
</dbReference>
<accession>A0ABR2K4X8</accession>
<sequence length="161" mass="17809">MVKALLDHNADPSHEVHPSFKLAQEMSNEEITGILSNVGAKNVSTRNARIDARKTRAMTPTQRNRNRRAGQAGKFARTCGSHKLNRGTDAVDEEPPAQPHTEGMCYICERNKATQKLIPCGHVVSCRGCIKKFIEEHIPCPVCKLSFYATATLQDEIPGNK</sequence>
<keyword evidence="1" id="KW-0863">Zinc-finger</keyword>
<dbReference type="InterPro" id="IPR013083">
    <property type="entry name" value="Znf_RING/FYVE/PHD"/>
</dbReference>
<dbReference type="Proteomes" id="UP001470230">
    <property type="component" value="Unassembled WGS sequence"/>
</dbReference>
<dbReference type="Pfam" id="PF13920">
    <property type="entry name" value="zf-C3HC4_3"/>
    <property type="match status" value="1"/>
</dbReference>
<comment type="caution">
    <text evidence="3">The sequence shown here is derived from an EMBL/GenBank/DDBJ whole genome shotgun (WGS) entry which is preliminary data.</text>
</comment>
<protein>
    <recommendedName>
        <fullName evidence="2">RING-type domain-containing protein</fullName>
    </recommendedName>
</protein>
<evidence type="ECO:0000259" key="2">
    <source>
        <dbReference type="PROSITE" id="PS50089"/>
    </source>
</evidence>
<evidence type="ECO:0000256" key="1">
    <source>
        <dbReference type="PROSITE-ProRule" id="PRU00175"/>
    </source>
</evidence>
<evidence type="ECO:0000313" key="4">
    <source>
        <dbReference type="Proteomes" id="UP001470230"/>
    </source>
</evidence>
<organism evidence="3 4">
    <name type="scientific">Tritrichomonas musculus</name>
    <dbReference type="NCBI Taxonomy" id="1915356"/>
    <lineage>
        <taxon>Eukaryota</taxon>
        <taxon>Metamonada</taxon>
        <taxon>Parabasalia</taxon>
        <taxon>Tritrichomonadida</taxon>
        <taxon>Tritrichomonadidae</taxon>
        <taxon>Tritrichomonas</taxon>
    </lineage>
</organism>
<dbReference type="EMBL" id="JAPFFF010000007">
    <property type="protein sequence ID" value="KAK8885542.1"/>
    <property type="molecule type" value="Genomic_DNA"/>
</dbReference>
<keyword evidence="1" id="KW-0862">Zinc</keyword>
<name>A0ABR2K4X8_9EUKA</name>
<dbReference type="SUPFAM" id="SSF57850">
    <property type="entry name" value="RING/U-box"/>
    <property type="match status" value="1"/>
</dbReference>
<gene>
    <name evidence="3" type="ORF">M9Y10_040991</name>
</gene>
<dbReference type="InterPro" id="IPR001841">
    <property type="entry name" value="Znf_RING"/>
</dbReference>
<keyword evidence="4" id="KW-1185">Reference proteome</keyword>